<dbReference type="SUPFAM" id="SSF56672">
    <property type="entry name" value="DNA/RNA polymerases"/>
    <property type="match status" value="1"/>
</dbReference>
<keyword evidence="1" id="KW-0695">RNA-directed DNA polymerase</keyword>
<dbReference type="RefSeq" id="XP_011495969.1">
    <property type="nucleotide sequence ID" value="XM_011497667.1"/>
</dbReference>
<accession>A0AAJ6YDB6</accession>
<keyword evidence="1" id="KW-0808">Transferase</keyword>
<feature type="domain" description="Reverse transcriptase" evidence="2">
    <location>
        <begin position="1"/>
        <end position="87"/>
    </location>
</feature>
<evidence type="ECO:0000256" key="1">
    <source>
        <dbReference type="RuleBase" id="RU365061"/>
    </source>
</evidence>
<dbReference type="Proteomes" id="UP000695007">
    <property type="component" value="Unplaced"/>
</dbReference>
<dbReference type="GO" id="GO:0003720">
    <property type="term" value="F:telomerase activity"/>
    <property type="evidence" value="ECO:0007669"/>
    <property type="project" value="InterPro"/>
</dbReference>
<dbReference type="GO" id="GO:0007004">
    <property type="term" value="P:telomere maintenance via telomerase"/>
    <property type="evidence" value="ECO:0007669"/>
    <property type="project" value="TreeGrafter"/>
</dbReference>
<dbReference type="GO" id="GO:0000333">
    <property type="term" value="C:telomerase catalytic core complex"/>
    <property type="evidence" value="ECO:0007669"/>
    <property type="project" value="TreeGrafter"/>
</dbReference>
<dbReference type="Gene3D" id="3.30.70.2630">
    <property type="match status" value="1"/>
</dbReference>
<name>A0AAJ6YDB6_9HYME</name>
<dbReference type="AlphaFoldDB" id="A0AAJ6YDB6"/>
<dbReference type="InterPro" id="IPR003545">
    <property type="entry name" value="Telomerase_RT"/>
</dbReference>
<dbReference type="InterPro" id="IPR000477">
    <property type="entry name" value="RT_dom"/>
</dbReference>
<dbReference type="GO" id="GO:0046872">
    <property type="term" value="F:metal ion binding"/>
    <property type="evidence" value="ECO:0007669"/>
    <property type="project" value="UniProtKB-KW"/>
</dbReference>
<dbReference type="InterPro" id="IPR043502">
    <property type="entry name" value="DNA/RNA_pol_sf"/>
</dbReference>
<evidence type="ECO:0000313" key="3">
    <source>
        <dbReference type="Proteomes" id="UP000695007"/>
    </source>
</evidence>
<dbReference type="GO" id="GO:0000781">
    <property type="term" value="C:chromosome, telomeric region"/>
    <property type="evidence" value="ECO:0007669"/>
    <property type="project" value="UniProtKB-SubCell"/>
</dbReference>
<reference evidence="4" key="1">
    <citation type="submission" date="2025-08" db="UniProtKB">
        <authorList>
            <consortium name="RefSeq"/>
        </authorList>
    </citation>
    <scope>IDENTIFICATION</scope>
</reference>
<organism evidence="3 4">
    <name type="scientific">Ceratosolen solmsi marchali</name>
    <dbReference type="NCBI Taxonomy" id="326594"/>
    <lineage>
        <taxon>Eukaryota</taxon>
        <taxon>Metazoa</taxon>
        <taxon>Ecdysozoa</taxon>
        <taxon>Arthropoda</taxon>
        <taxon>Hexapoda</taxon>
        <taxon>Insecta</taxon>
        <taxon>Pterygota</taxon>
        <taxon>Neoptera</taxon>
        <taxon>Endopterygota</taxon>
        <taxon>Hymenoptera</taxon>
        <taxon>Apocrita</taxon>
        <taxon>Proctotrupomorpha</taxon>
        <taxon>Chalcidoidea</taxon>
        <taxon>Agaonidae</taxon>
        <taxon>Agaoninae</taxon>
        <taxon>Ceratosolen</taxon>
    </lineage>
</organism>
<dbReference type="PANTHER" id="PTHR12066">
    <property type="entry name" value="TELOMERASE REVERSE TRANSCRIPTASE"/>
    <property type="match status" value="1"/>
</dbReference>
<comment type="catalytic activity">
    <reaction evidence="1">
        <text>DNA(n) + a 2'-deoxyribonucleoside 5'-triphosphate = DNA(n+1) + diphosphate</text>
        <dbReference type="Rhea" id="RHEA:22508"/>
        <dbReference type="Rhea" id="RHEA-COMP:17339"/>
        <dbReference type="Rhea" id="RHEA-COMP:17340"/>
        <dbReference type="ChEBI" id="CHEBI:33019"/>
        <dbReference type="ChEBI" id="CHEBI:61560"/>
        <dbReference type="ChEBI" id="CHEBI:173112"/>
        <dbReference type="EC" id="2.7.7.49"/>
    </reaction>
</comment>
<keyword evidence="1" id="KW-0779">Telomere</keyword>
<dbReference type="EC" id="2.7.7.49" evidence="1"/>
<comment type="similarity">
    <text evidence="1">Belongs to the reverse transcriptase family. Telomerase subfamily.</text>
</comment>
<comment type="function">
    <text evidence="1">Telomerase is a ribonucleoprotein enzyme essential for the replication of chromosome termini in most eukaryotes. It elongates telomeres. It is a reverse transcriptase that adds simple sequence repeats to chromosome ends by copying a template sequence within the RNA component of the enzyme.</text>
</comment>
<dbReference type="PROSITE" id="PS50878">
    <property type="entry name" value="RT_POL"/>
    <property type="match status" value="1"/>
</dbReference>
<evidence type="ECO:0000313" key="4">
    <source>
        <dbReference type="RefSeq" id="XP_011495969.1"/>
    </source>
</evidence>
<keyword evidence="1" id="KW-0539">Nucleus</keyword>
<evidence type="ECO:0000259" key="2">
    <source>
        <dbReference type="PROSITE" id="PS50878"/>
    </source>
</evidence>
<keyword evidence="1" id="KW-0158">Chromosome</keyword>
<dbReference type="KEGG" id="csol:105360692"/>
<gene>
    <name evidence="4" type="primary">LOC105360692</name>
</gene>
<dbReference type="PANTHER" id="PTHR12066:SF0">
    <property type="entry name" value="TELOMERASE REVERSE TRANSCRIPTASE"/>
    <property type="match status" value="1"/>
</dbReference>
<keyword evidence="1" id="KW-0460">Magnesium</keyword>
<dbReference type="GeneID" id="105360692"/>
<protein>
    <recommendedName>
        <fullName evidence="1">Telomerase reverse transcriptase</fullName>
        <ecNumber evidence="1">2.7.7.49</ecNumber>
    </recommendedName>
    <alternativeName>
        <fullName evidence="1">Telomerase catalytic subunit</fullName>
    </alternativeName>
</protein>
<dbReference type="GO" id="GO:0070034">
    <property type="term" value="F:telomerase RNA binding"/>
    <property type="evidence" value="ECO:0007669"/>
    <property type="project" value="TreeGrafter"/>
</dbReference>
<dbReference type="CTD" id="7015"/>
<keyword evidence="3" id="KW-1185">Reference proteome</keyword>
<sequence>MLSAILCDIYYAHMRKKYFSDFENFGYHFAYVDDNIYLTKSLKHAKEYIYRIKKGIPEYNCWFNESKLKYNFNKCDSSKIEYLGWMIDPHSLEIEPKYNSSRYSLTFASLNSLQ</sequence>
<keyword evidence="1" id="KW-0548">Nucleotidyltransferase</keyword>
<comment type="subcellular location">
    <subcellularLocation>
        <location evidence="1">Nucleus</location>
    </subcellularLocation>
    <subcellularLocation>
        <location evidence="1">Chromosome</location>
        <location evidence="1">Telomere</location>
    </subcellularLocation>
</comment>
<keyword evidence="1" id="KW-0479">Metal-binding</keyword>
<dbReference type="GO" id="GO:0042162">
    <property type="term" value="F:telomeric DNA binding"/>
    <property type="evidence" value="ECO:0007669"/>
    <property type="project" value="TreeGrafter"/>
</dbReference>
<proteinExistence type="inferred from homology"/>